<comment type="similarity">
    <text evidence="2">Belongs to the NFX1 family.</text>
</comment>
<keyword evidence="13" id="KW-1185">Reference proteome</keyword>
<evidence type="ECO:0000256" key="1">
    <source>
        <dbReference type="ARBA" id="ARBA00004123"/>
    </source>
</evidence>
<keyword evidence="6" id="KW-0862">Zinc</keyword>
<reference evidence="12 13" key="1">
    <citation type="submission" date="2017-06" db="EMBL/GenBank/DDBJ databases">
        <title>Ant-infecting Ophiocordyceps genomes reveal a high diversity of potential behavioral manipulation genes and a possible major role for enterotoxins.</title>
        <authorList>
            <person name="De Bekker C."/>
            <person name="Evans H.C."/>
            <person name="Brachmann A."/>
            <person name="Hughes D.P."/>
        </authorList>
    </citation>
    <scope>NUCLEOTIDE SEQUENCE [LARGE SCALE GENOMIC DNA]</scope>
    <source>
        <strain evidence="12 13">Map64</strain>
    </source>
</reference>
<dbReference type="InterPro" id="IPR001374">
    <property type="entry name" value="R3H_dom"/>
</dbReference>
<keyword evidence="5" id="KW-0863">Zinc-finger</keyword>
<sequence>MSGAQSPQPGNTGQARAPNTGQTASRNGRRRRRGGRGAAPTIEGAAAAVVDSTPPAPSASRQPDGSLAAPPNEQRSRGRRQRFARRHGPEVPARRFGSHLNAEPVARPVIRADAPEFVPGQAAQQPRRASHVKASKSTAAHLGTRIHQDISSLNYECTICTDDVVRSSRVWSCSICWTVVHLACAKQWHMNQMKQHQAPEPAPSWRCPGCNSKLHEHPASYHCWCGKEANPLPASTALPPHSCGQTCSKPRATCPHPCPLQCHAGPCPPCQLLGPSQPCFCGKQTCQKLCRETDYDNGWSCDALCADLLPCGQHSCQQPCHSGLCGDCPVQVDSRCYCGLVRRDIVCSLRQEPLQSYSVDDAALFEGTFSCQTPCQRLFDCRLHKCSKTCHAQDKSPLHCLFAPDAVTHCPCGKTGLGSLVDSPRQSCLDHVPHCQEPCHKALPCGHLCQAKCHGGDCGPCDEQVQVPCRCGRSSTPSLCHQGTVESPLCMRTCQASLSCGRHKCGQHCCPAERKDLERRGAKRKNRPGADANSVEPEHICIRTCGKPLKCGSHDCQALCHRGPCPSCPEAIFQDISCHCGRTVLQPPQPCGTRPPECRFSCLKQPACGHPPVDHSCHSEDVACPKCPFLVDRWCACGKEKLRSQPCHLREAYCGRPCGKKLKCRLHVCRKLCHGPDECQDAGASGEACSQVCGKTKLFCEHACQLVCHGPTPCNESATCFAKTTTKCPCGHRQVQTKCLASSSNPEPLKPDVKCDDECLRMDRNRRLAAALNINPASHTDNHVPYSDLTLRLFKENLAWAESQEREFRVFAQSVKEVRIRFKPMVSAYRQFIHALADDYGLESQSEDAEPQRYVVIYKASRFVSAPSKTLSHCLKIRDLQAAEAAATAATLRSKSPVAEHQPFNGLLLTSPRFGLTADEVSAVLHDDLASQSSMKFVVSFLPTEEVLLRAVVQYSALVSPAAVQDSLGRLKTRLAKTLERSAIAGNVIMCRTDSDEHVLQRENIATKNGLGWNAVAGRCAAKPDVATQGTLTSARGGPGRLLLGLKKKNPQQQQQQQQQTPAARGAASWAALGDDVEC</sequence>
<evidence type="ECO:0000256" key="9">
    <source>
        <dbReference type="ARBA" id="ARBA00023242"/>
    </source>
</evidence>
<evidence type="ECO:0000256" key="5">
    <source>
        <dbReference type="ARBA" id="ARBA00022771"/>
    </source>
</evidence>
<evidence type="ECO:0000313" key="12">
    <source>
        <dbReference type="EMBL" id="PHH61537.1"/>
    </source>
</evidence>
<evidence type="ECO:0000256" key="8">
    <source>
        <dbReference type="ARBA" id="ARBA00023163"/>
    </source>
</evidence>
<comment type="caution">
    <text evidence="12">The sequence shown here is derived from an EMBL/GenBank/DDBJ whole genome shotgun (WGS) entry which is preliminary data.</text>
</comment>
<dbReference type="InterPro" id="IPR034078">
    <property type="entry name" value="NFX1_fam"/>
</dbReference>
<dbReference type="GO" id="GO:0000981">
    <property type="term" value="F:DNA-binding transcription factor activity, RNA polymerase II-specific"/>
    <property type="evidence" value="ECO:0007669"/>
    <property type="project" value="TreeGrafter"/>
</dbReference>
<evidence type="ECO:0000259" key="11">
    <source>
        <dbReference type="PROSITE" id="PS51061"/>
    </source>
</evidence>
<feature type="compositionally biased region" description="Low complexity" evidence="10">
    <location>
        <begin position="1052"/>
        <end position="1072"/>
    </location>
</feature>
<dbReference type="PROSITE" id="PS51061">
    <property type="entry name" value="R3H"/>
    <property type="match status" value="1"/>
</dbReference>
<dbReference type="GO" id="GO:0008270">
    <property type="term" value="F:zinc ion binding"/>
    <property type="evidence" value="ECO:0007669"/>
    <property type="project" value="UniProtKB-KW"/>
</dbReference>
<feature type="region of interest" description="Disordered" evidence="10">
    <location>
        <begin position="1048"/>
        <end position="1079"/>
    </location>
</feature>
<evidence type="ECO:0000256" key="6">
    <source>
        <dbReference type="ARBA" id="ARBA00022833"/>
    </source>
</evidence>
<name>A0A2C5XYK5_9HYPO</name>
<accession>A0A2C5XYK5</accession>
<keyword evidence="3" id="KW-0479">Metal-binding</keyword>
<proteinExistence type="inferred from homology"/>
<dbReference type="Gene3D" id="3.30.1370.50">
    <property type="entry name" value="R3H-like domain"/>
    <property type="match status" value="1"/>
</dbReference>
<feature type="domain" description="R3H" evidence="11">
    <location>
        <begin position="798"/>
        <end position="861"/>
    </location>
</feature>
<gene>
    <name evidence="12" type="ORF">CDD81_274</name>
</gene>
<evidence type="ECO:0000256" key="7">
    <source>
        <dbReference type="ARBA" id="ARBA00023015"/>
    </source>
</evidence>
<dbReference type="PANTHER" id="PTHR12360">
    <property type="entry name" value="NUCLEAR TRANSCRIPTION FACTOR, X-BOX BINDING 1 NFX1"/>
    <property type="match status" value="1"/>
</dbReference>
<evidence type="ECO:0000256" key="10">
    <source>
        <dbReference type="SAM" id="MobiDB-lite"/>
    </source>
</evidence>
<dbReference type="STRING" id="1399860.A0A2C5XYK5"/>
<dbReference type="Pfam" id="PF01422">
    <property type="entry name" value="zf-NF-X1"/>
    <property type="match status" value="5"/>
</dbReference>
<dbReference type="SMART" id="SM00438">
    <property type="entry name" value="ZnF_NFX"/>
    <property type="match status" value="8"/>
</dbReference>
<feature type="region of interest" description="Disordered" evidence="10">
    <location>
        <begin position="1"/>
        <end position="99"/>
    </location>
</feature>
<feature type="compositionally biased region" description="Polar residues" evidence="10">
    <location>
        <begin position="1"/>
        <end position="25"/>
    </location>
</feature>
<dbReference type="SUPFAM" id="SSF82708">
    <property type="entry name" value="R3H domain"/>
    <property type="match status" value="1"/>
</dbReference>
<keyword evidence="8" id="KW-0804">Transcription</keyword>
<keyword evidence="7" id="KW-0805">Transcription regulation</keyword>
<evidence type="ECO:0000256" key="3">
    <source>
        <dbReference type="ARBA" id="ARBA00022723"/>
    </source>
</evidence>
<dbReference type="PANTHER" id="PTHR12360:SF12">
    <property type="entry name" value="TRANSCRIPTIONAL REPRESSOR NF-X1"/>
    <property type="match status" value="1"/>
</dbReference>
<dbReference type="InterPro" id="IPR036867">
    <property type="entry name" value="R3H_dom_sf"/>
</dbReference>
<evidence type="ECO:0000313" key="13">
    <source>
        <dbReference type="Proteomes" id="UP000226192"/>
    </source>
</evidence>
<dbReference type="Pfam" id="PF01424">
    <property type="entry name" value="R3H"/>
    <property type="match status" value="1"/>
</dbReference>
<feature type="compositionally biased region" description="Low complexity" evidence="10">
    <location>
        <begin position="38"/>
        <end position="48"/>
    </location>
</feature>
<dbReference type="InterPro" id="IPR000967">
    <property type="entry name" value="Znf_NFX1"/>
</dbReference>
<dbReference type="SMART" id="SM00393">
    <property type="entry name" value="R3H"/>
    <property type="match status" value="1"/>
</dbReference>
<dbReference type="AlphaFoldDB" id="A0A2C5XYK5"/>
<organism evidence="12 13">
    <name type="scientific">Ophiocordyceps australis</name>
    <dbReference type="NCBI Taxonomy" id="1399860"/>
    <lineage>
        <taxon>Eukaryota</taxon>
        <taxon>Fungi</taxon>
        <taxon>Dikarya</taxon>
        <taxon>Ascomycota</taxon>
        <taxon>Pezizomycotina</taxon>
        <taxon>Sordariomycetes</taxon>
        <taxon>Hypocreomycetidae</taxon>
        <taxon>Hypocreales</taxon>
        <taxon>Ophiocordycipitaceae</taxon>
        <taxon>Ophiocordyceps</taxon>
    </lineage>
</organism>
<dbReference type="EMBL" id="NJET01000100">
    <property type="protein sequence ID" value="PHH61537.1"/>
    <property type="molecule type" value="Genomic_DNA"/>
</dbReference>
<dbReference type="Proteomes" id="UP000226192">
    <property type="component" value="Unassembled WGS sequence"/>
</dbReference>
<dbReference type="OrthoDB" id="6512771at2759"/>
<dbReference type="GO" id="GO:0000977">
    <property type="term" value="F:RNA polymerase II transcription regulatory region sequence-specific DNA binding"/>
    <property type="evidence" value="ECO:0007669"/>
    <property type="project" value="TreeGrafter"/>
</dbReference>
<feature type="compositionally biased region" description="Basic residues" evidence="10">
    <location>
        <begin position="77"/>
        <end position="86"/>
    </location>
</feature>
<comment type="subcellular location">
    <subcellularLocation>
        <location evidence="1">Nucleus</location>
    </subcellularLocation>
</comment>
<keyword evidence="9" id="KW-0539">Nucleus</keyword>
<dbReference type="CDD" id="cd06008">
    <property type="entry name" value="NF-X1-zinc-finger"/>
    <property type="match status" value="4"/>
</dbReference>
<dbReference type="GO" id="GO:0005634">
    <property type="term" value="C:nucleus"/>
    <property type="evidence" value="ECO:0007669"/>
    <property type="project" value="UniProtKB-SubCell"/>
</dbReference>
<keyword evidence="4" id="KW-0677">Repeat</keyword>
<dbReference type="GO" id="GO:0000122">
    <property type="term" value="P:negative regulation of transcription by RNA polymerase II"/>
    <property type="evidence" value="ECO:0007669"/>
    <property type="project" value="TreeGrafter"/>
</dbReference>
<evidence type="ECO:0000256" key="2">
    <source>
        <dbReference type="ARBA" id="ARBA00007269"/>
    </source>
</evidence>
<protein>
    <recommendedName>
        <fullName evidence="11">R3H domain-containing protein</fullName>
    </recommendedName>
</protein>
<evidence type="ECO:0000256" key="4">
    <source>
        <dbReference type="ARBA" id="ARBA00022737"/>
    </source>
</evidence>